<dbReference type="KEGG" id="mfa:Mfla_2756"/>
<dbReference type="NCBIfam" id="TIGR02595">
    <property type="entry name" value="PEP_CTERM"/>
    <property type="match status" value="1"/>
</dbReference>
<dbReference type="STRING" id="265072.Mfla_2756"/>
<dbReference type="InterPro" id="IPR013424">
    <property type="entry name" value="Ice-binding_C"/>
</dbReference>
<dbReference type="AlphaFoldDB" id="Q1GXL8"/>
<evidence type="ECO:0000259" key="3">
    <source>
        <dbReference type="Pfam" id="PF20597"/>
    </source>
</evidence>
<reference evidence="4 5" key="1">
    <citation type="submission" date="2006-03" db="EMBL/GenBank/DDBJ databases">
        <title>Complete sequence of Methylobacillus flagellatus KT.</title>
        <authorList>
            <consortium name="US DOE Joint Genome Institute"/>
            <person name="Copeland A."/>
            <person name="Lucas S."/>
            <person name="Lapidus A."/>
            <person name="Barry K."/>
            <person name="Detter J.C."/>
            <person name="Glavina del Rio T."/>
            <person name="Hammon N."/>
            <person name="Israni S."/>
            <person name="Dalin E."/>
            <person name="Tice H."/>
            <person name="Pitluck S."/>
            <person name="Brettin T."/>
            <person name="Bruce D."/>
            <person name="Han C."/>
            <person name="Tapia R."/>
            <person name="Saunders E."/>
            <person name="Gilna P."/>
            <person name="Schmutz J."/>
            <person name="Larimer F."/>
            <person name="Land M."/>
            <person name="Kyrpides N."/>
            <person name="Anderson I."/>
            <person name="Richardson P."/>
        </authorList>
    </citation>
    <scope>NUCLEOTIDE SEQUENCE [LARGE SCALE GENOMIC DNA]</scope>
    <source>
        <strain evidence="5">KT / ATCC 51484 / DSM 6875</strain>
    </source>
</reference>
<proteinExistence type="predicted"/>
<feature type="chain" id="PRO_5004189720" evidence="1">
    <location>
        <begin position="24"/>
        <end position="338"/>
    </location>
</feature>
<dbReference type="Pfam" id="PF20597">
    <property type="entry name" value="pAdhesive_15"/>
    <property type="match status" value="1"/>
</dbReference>
<feature type="domain" description="Choice-of-anchor A" evidence="3">
    <location>
        <begin position="29"/>
        <end position="301"/>
    </location>
</feature>
<accession>Q1GXL8</accession>
<gene>
    <name evidence="4" type="ordered locus">Mfla_2756</name>
</gene>
<organism evidence="4 5">
    <name type="scientific">Methylobacillus flagellatus (strain ATCC 51484 / DSM 6875 / VKM B-1610 / KT)</name>
    <dbReference type="NCBI Taxonomy" id="265072"/>
    <lineage>
        <taxon>Bacteria</taxon>
        <taxon>Pseudomonadati</taxon>
        <taxon>Pseudomonadota</taxon>
        <taxon>Betaproteobacteria</taxon>
        <taxon>Nitrosomonadales</taxon>
        <taxon>Methylophilaceae</taxon>
        <taxon>Methylobacillus</taxon>
    </lineage>
</organism>
<evidence type="ECO:0000313" key="5">
    <source>
        <dbReference type="Proteomes" id="UP000002440"/>
    </source>
</evidence>
<feature type="signal peptide" evidence="1">
    <location>
        <begin position="1"/>
        <end position="23"/>
    </location>
</feature>
<name>Q1GXL8_METFK</name>
<sequence length="338" mass="35181">MFIRAFMLPAIAAAAFFSASAHAALDANQTFQQFNAVVFGNIDSTSNLHGRAWVGGNVNGGEYVHRPLPTSDYAGLTVQGNISNARVLAQGAVINGNLTNTSVNGGSTAVLGNASNGHLNGPGYVAGANSDIFFNGGQLSAPNTQLETNIAAAGSTDFYSVLSSTSDNLKSLDSNSNATWTTQKATFTATADSNGLAVFNLSDADAMAIFGLGEFDFILNSATTVVINSSLKDIDISANFLGGSAQRIAGNVIWNFYNAETVDLGRQFGGSILAADATLTNWADIEGNVYVSNLIQRGQIHQYAFTGNIPVTAVPEPSSYAMLLLGLGLLGFAARRRA</sequence>
<dbReference type="NCBIfam" id="TIGR04215">
    <property type="entry name" value="choice_anch_A"/>
    <property type="match status" value="1"/>
</dbReference>
<evidence type="ECO:0000313" key="4">
    <source>
        <dbReference type="EMBL" id="ABE51019.1"/>
    </source>
</evidence>
<dbReference type="InterPro" id="IPR026588">
    <property type="entry name" value="Choice_anch_A"/>
</dbReference>
<dbReference type="eggNOG" id="ENOG5032WM0">
    <property type="taxonomic scope" value="Bacteria"/>
</dbReference>
<keyword evidence="1" id="KW-0732">Signal</keyword>
<keyword evidence="5" id="KW-1185">Reference proteome</keyword>
<dbReference type="Proteomes" id="UP000002440">
    <property type="component" value="Chromosome"/>
</dbReference>
<protein>
    <submittedName>
        <fullName evidence="4">Uncharacterized protein</fullName>
    </submittedName>
</protein>
<dbReference type="RefSeq" id="WP_011480972.1">
    <property type="nucleotide sequence ID" value="NC_007947.1"/>
</dbReference>
<evidence type="ECO:0000256" key="1">
    <source>
        <dbReference type="SAM" id="SignalP"/>
    </source>
</evidence>
<evidence type="ECO:0000259" key="2">
    <source>
        <dbReference type="Pfam" id="PF07589"/>
    </source>
</evidence>
<dbReference type="Pfam" id="PF07589">
    <property type="entry name" value="PEP-CTERM"/>
    <property type="match status" value="1"/>
</dbReference>
<dbReference type="EMBL" id="CP000284">
    <property type="protein sequence ID" value="ABE51019.1"/>
    <property type="molecule type" value="Genomic_DNA"/>
</dbReference>
<dbReference type="HOGENOM" id="CLU_059539_0_0_4"/>
<feature type="domain" description="Ice-binding protein C-terminal" evidence="2">
    <location>
        <begin position="313"/>
        <end position="337"/>
    </location>
</feature>